<dbReference type="EMBL" id="JQAN02000014">
    <property type="protein sequence ID" value="PPD57386.1"/>
    <property type="molecule type" value="Genomic_DNA"/>
</dbReference>
<dbReference type="Proteomes" id="UP000235653">
    <property type="component" value="Unassembled WGS sequence"/>
</dbReference>
<feature type="transmembrane region" description="Helical" evidence="1">
    <location>
        <begin position="304"/>
        <end position="325"/>
    </location>
</feature>
<sequence length="474" mass="53638">MVPETPKNLSFNDRIGIAFCSFQHRFFTSRLALFLFAIVFLVAAAARIVAAPYSATQDIAQFWSFAQLFKEHGLDFYRYYSGYDPINPWQGWGYVYPPVWILILGIGLAAVPGAMADKFFVDTAWRIAEKAPIIAADLAIGVLLFIGIPGSRWKKLFFAALWMLNPVAWYQSGVFGQFDAIASAFLIGSLILLERGHDRWAFAVAALAVMTKQHTLIPIAFMMAVTLRTMPWKRFAVNFAIFAGVIAAFSLPFIVTGNIVEYTKAVVLPGQAPAYQEPMLYTFSGTGAALTYLHDQYGWDTLSWFGYTIPVLIIAILGGMVLAYFKRLSPLRAMLVGILLFIALFYRINYQYLVVFIPLAILALARTTYVSERILTLWLAIFPAVWLWYFDVSFWFTYLTPDHPEVVPFFERIGLTHLTASDTVYMRIALTIAVLCLAYTFFAFTRWKQPHAGSIPRWSNINQPFNEFGGRRMA</sequence>
<reference evidence="2 3" key="1">
    <citation type="journal article" date="2017" name="ISME J.">
        <title>Grape pomace compost harbors organohalide-respiring Dehalogenimonas species with novel reductive dehalogenase genes.</title>
        <authorList>
            <person name="Yang Y."/>
            <person name="Higgins S.A."/>
            <person name="Yan J."/>
            <person name="Simsir B."/>
            <person name="Chourey K."/>
            <person name="Iyer R."/>
            <person name="Hettich R.L."/>
            <person name="Baldwin B."/>
            <person name="Ogles D.M."/>
            <person name="Loffler F.E."/>
        </authorList>
    </citation>
    <scope>NUCLEOTIDE SEQUENCE [LARGE SCALE GENOMIC DNA]</scope>
    <source>
        <strain evidence="2 3">GP</strain>
    </source>
</reference>
<protein>
    <submittedName>
        <fullName evidence="2">DUF2029 domain-containing protein</fullName>
    </submittedName>
</protein>
<accession>A0A2P5P523</accession>
<name>A0A2P5P523_9CHLR</name>
<keyword evidence="1" id="KW-1133">Transmembrane helix</keyword>
<feature type="transmembrane region" description="Helical" evidence="1">
    <location>
        <begin position="127"/>
        <end position="148"/>
    </location>
</feature>
<evidence type="ECO:0000313" key="3">
    <source>
        <dbReference type="Proteomes" id="UP000235653"/>
    </source>
</evidence>
<feature type="transmembrane region" description="Helical" evidence="1">
    <location>
        <begin position="377"/>
        <end position="398"/>
    </location>
</feature>
<feature type="transmembrane region" description="Helical" evidence="1">
    <location>
        <begin position="330"/>
        <end position="346"/>
    </location>
</feature>
<feature type="transmembrane region" description="Helical" evidence="1">
    <location>
        <begin position="235"/>
        <end position="260"/>
    </location>
</feature>
<keyword evidence="3" id="KW-1185">Reference proteome</keyword>
<feature type="transmembrane region" description="Helical" evidence="1">
    <location>
        <begin position="94"/>
        <end position="115"/>
    </location>
</feature>
<proteinExistence type="predicted"/>
<evidence type="ECO:0000256" key="1">
    <source>
        <dbReference type="SAM" id="Phobius"/>
    </source>
</evidence>
<keyword evidence="1" id="KW-0812">Transmembrane</keyword>
<feature type="transmembrane region" description="Helical" evidence="1">
    <location>
        <begin position="31"/>
        <end position="50"/>
    </location>
</feature>
<organism evidence="2 3">
    <name type="scientific">Dehalogenimonas etheniformans</name>
    <dbReference type="NCBI Taxonomy" id="1536648"/>
    <lineage>
        <taxon>Bacteria</taxon>
        <taxon>Bacillati</taxon>
        <taxon>Chloroflexota</taxon>
        <taxon>Dehalococcoidia</taxon>
        <taxon>Dehalococcoidales</taxon>
        <taxon>Dehalococcoidaceae</taxon>
        <taxon>Dehalogenimonas</taxon>
    </lineage>
</organism>
<feature type="transmembrane region" description="Helical" evidence="1">
    <location>
        <begin position="424"/>
        <end position="444"/>
    </location>
</feature>
<evidence type="ECO:0000313" key="2">
    <source>
        <dbReference type="EMBL" id="PPD57386.1"/>
    </source>
</evidence>
<comment type="caution">
    <text evidence="2">The sequence shown here is derived from an EMBL/GenBank/DDBJ whole genome shotgun (WGS) entry which is preliminary data.</text>
</comment>
<keyword evidence="1" id="KW-0472">Membrane</keyword>
<gene>
    <name evidence="2" type="ORF">JP09_010130</name>
</gene>
<dbReference type="OrthoDB" id="141033at2"/>
<dbReference type="AlphaFoldDB" id="A0A2P5P523"/>
<feature type="transmembrane region" description="Helical" evidence="1">
    <location>
        <begin position="168"/>
        <end position="193"/>
    </location>
</feature>
<feature type="transmembrane region" description="Helical" evidence="1">
    <location>
        <begin position="200"/>
        <end position="223"/>
    </location>
</feature>